<evidence type="ECO:0000256" key="5">
    <source>
        <dbReference type="ARBA" id="ARBA00022723"/>
    </source>
</evidence>
<dbReference type="PROSITE" id="PS01350">
    <property type="entry name" value="ISPF"/>
    <property type="match status" value="1"/>
</dbReference>
<dbReference type="eggNOG" id="COG0245">
    <property type="taxonomic scope" value="Bacteria"/>
</dbReference>
<dbReference type="Proteomes" id="UP000006346">
    <property type="component" value="Chromosome"/>
</dbReference>
<dbReference type="PANTHER" id="PTHR43181">
    <property type="entry name" value="2-C-METHYL-D-ERYTHRITOL 2,4-CYCLODIPHOSPHATE SYNTHASE, CHLOROPLASTIC"/>
    <property type="match status" value="1"/>
</dbReference>
<reference evidence="11 12" key="2">
    <citation type="journal article" date="2012" name="J. Bacteriol.">
        <title>Complete genome sequences of Desulfosporosinus orientis DSM765T, Desulfosporosinus youngiae DSM17734T, Desulfosporosinus meridiei DSM13257T, and Desulfosporosinus acidiphilus DSM22704T.</title>
        <authorList>
            <person name="Pester M."/>
            <person name="Brambilla E."/>
            <person name="Alazard D."/>
            <person name="Rattei T."/>
            <person name="Weinmaier T."/>
            <person name="Han J."/>
            <person name="Lucas S."/>
            <person name="Lapidus A."/>
            <person name="Cheng J.F."/>
            <person name="Goodwin L."/>
            <person name="Pitluck S."/>
            <person name="Peters L."/>
            <person name="Ovchinnikova G."/>
            <person name="Teshima H."/>
            <person name="Detter J.C."/>
            <person name="Han C.S."/>
            <person name="Tapia R."/>
            <person name="Land M.L."/>
            <person name="Hauser L."/>
            <person name="Kyrpides N.C."/>
            <person name="Ivanova N.N."/>
            <person name="Pagani I."/>
            <person name="Huntmann M."/>
            <person name="Wei C.L."/>
            <person name="Davenport K.W."/>
            <person name="Daligault H."/>
            <person name="Chain P.S."/>
            <person name="Chen A."/>
            <person name="Mavromatis K."/>
            <person name="Markowitz V."/>
            <person name="Szeto E."/>
            <person name="Mikhailova N."/>
            <person name="Pati A."/>
            <person name="Wagner M."/>
            <person name="Woyke T."/>
            <person name="Ollivier B."/>
            <person name="Klenk H.P."/>
            <person name="Spring S."/>
            <person name="Loy A."/>
        </authorList>
    </citation>
    <scope>NUCLEOTIDE SEQUENCE [LARGE SCALE GENOMIC DNA]</scope>
    <source>
        <strain evidence="12">ATCC 19365 / DSM 765 / NCIMB 8382 / VKM B-1628</strain>
    </source>
</reference>
<dbReference type="UniPathway" id="UPA00056">
    <property type="reaction ID" value="UER00095"/>
</dbReference>
<protein>
    <recommendedName>
        <fullName evidence="4 8">2-C-methyl-D-erythritol 2,4-cyclodiphosphate synthase</fullName>
        <shortName evidence="8">MECDP-synthase</shortName>
        <shortName evidence="8">MECPP-synthase</shortName>
        <shortName evidence="8">MECPS</shortName>
        <ecNumber evidence="4 8">4.6.1.12</ecNumber>
    </recommendedName>
</protein>
<feature type="binding site" evidence="8">
    <location>
        <begin position="37"/>
        <end position="38"/>
    </location>
    <ligand>
        <name>4-CDP-2-C-methyl-D-erythritol 2-phosphate</name>
        <dbReference type="ChEBI" id="CHEBI:57919"/>
    </ligand>
</feature>
<dbReference type="GO" id="GO:0019288">
    <property type="term" value="P:isopentenyl diphosphate biosynthetic process, methylerythritol 4-phosphate pathway"/>
    <property type="evidence" value="ECO:0007669"/>
    <property type="project" value="UniProtKB-UniRule"/>
</dbReference>
<evidence type="ECO:0000313" key="11">
    <source>
        <dbReference type="EMBL" id="AET65940.1"/>
    </source>
</evidence>
<dbReference type="GO" id="GO:0008685">
    <property type="term" value="F:2-C-methyl-D-erythritol 2,4-cyclodiphosphate synthase activity"/>
    <property type="evidence" value="ECO:0007669"/>
    <property type="project" value="UniProtKB-UniRule"/>
</dbReference>
<comment type="similarity">
    <text evidence="3 8 9">Belongs to the IspF family.</text>
</comment>
<dbReference type="Pfam" id="PF02542">
    <property type="entry name" value="YgbB"/>
    <property type="match status" value="1"/>
</dbReference>
<feature type="binding site" evidence="8">
    <location>
        <begin position="59"/>
        <end position="61"/>
    </location>
    <ligand>
        <name>4-CDP-2-C-methyl-D-erythritol 2-phosphate</name>
        <dbReference type="ChEBI" id="CHEBI:57919"/>
    </ligand>
</feature>
<dbReference type="NCBIfam" id="TIGR00151">
    <property type="entry name" value="ispF"/>
    <property type="match status" value="1"/>
</dbReference>
<feature type="binding site" evidence="8">
    <location>
        <begin position="64"/>
        <end position="68"/>
    </location>
    <ligand>
        <name>4-CDP-2-C-methyl-D-erythritol 2-phosphate</name>
        <dbReference type="ChEBI" id="CHEBI:57919"/>
    </ligand>
</feature>
<dbReference type="AlphaFoldDB" id="G7W7M1"/>
<dbReference type="PANTHER" id="PTHR43181:SF1">
    <property type="entry name" value="2-C-METHYL-D-ERYTHRITOL 2,4-CYCLODIPHOSPHATE SYNTHASE, CHLOROPLASTIC"/>
    <property type="match status" value="1"/>
</dbReference>
<dbReference type="EC" id="4.6.1.12" evidence="4 8"/>
<dbReference type="InterPro" id="IPR003526">
    <property type="entry name" value="MECDP_synthase"/>
</dbReference>
<proteinExistence type="inferred from homology"/>
<dbReference type="SUPFAM" id="SSF69765">
    <property type="entry name" value="IpsF-like"/>
    <property type="match status" value="1"/>
</dbReference>
<feature type="site" description="Transition state stabilizer" evidence="8">
    <location>
        <position position="37"/>
    </location>
</feature>
<keyword evidence="7 8" id="KW-0456">Lyase</keyword>
<dbReference type="STRING" id="768706.Desor_0222"/>
<dbReference type="KEGG" id="dor:Desor_0222"/>
<dbReference type="HOGENOM" id="CLU_084630_2_0_9"/>
<feature type="binding site" evidence="8">
    <location>
        <begin position="135"/>
        <end position="138"/>
    </location>
    <ligand>
        <name>4-CDP-2-C-methyl-D-erythritol 2-phosphate</name>
        <dbReference type="ChEBI" id="CHEBI:57919"/>
    </ligand>
</feature>
<gene>
    <name evidence="8" type="primary">ispF</name>
    <name evidence="11" type="ordered locus">Desor_0222</name>
</gene>
<dbReference type="EMBL" id="CP003108">
    <property type="protein sequence ID" value="AET65940.1"/>
    <property type="molecule type" value="Genomic_DNA"/>
</dbReference>
<keyword evidence="5 8" id="KW-0479">Metal-binding</keyword>
<evidence type="ECO:0000256" key="6">
    <source>
        <dbReference type="ARBA" id="ARBA00023229"/>
    </source>
</evidence>
<dbReference type="CDD" id="cd00554">
    <property type="entry name" value="MECDP_synthase"/>
    <property type="match status" value="1"/>
</dbReference>
<comment type="subunit">
    <text evidence="8">Homotrimer.</text>
</comment>
<feature type="site" description="Transition state stabilizer" evidence="8">
    <location>
        <position position="136"/>
    </location>
</feature>
<evidence type="ECO:0000256" key="9">
    <source>
        <dbReference type="RuleBase" id="RU004395"/>
    </source>
</evidence>
<evidence type="ECO:0000256" key="8">
    <source>
        <dbReference type="HAMAP-Rule" id="MF_00107"/>
    </source>
</evidence>
<keyword evidence="6 8" id="KW-0414">Isoprene biosynthesis</keyword>
<dbReference type="PATRIC" id="fig|768706.3.peg.183"/>
<evidence type="ECO:0000256" key="3">
    <source>
        <dbReference type="ARBA" id="ARBA00008480"/>
    </source>
</evidence>
<comment type="cofactor">
    <cofactor evidence="8">
        <name>a divalent metal cation</name>
        <dbReference type="ChEBI" id="CHEBI:60240"/>
    </cofactor>
    <text evidence="8">Binds 1 divalent metal cation per subunit.</text>
</comment>
<evidence type="ECO:0000256" key="7">
    <source>
        <dbReference type="ARBA" id="ARBA00023239"/>
    </source>
</evidence>
<keyword evidence="12" id="KW-1185">Reference proteome</keyword>
<feature type="binding site" evidence="8">
    <location>
        <position position="145"/>
    </location>
    <ligand>
        <name>4-CDP-2-C-methyl-D-erythritol 2-phosphate</name>
        <dbReference type="ChEBI" id="CHEBI:57919"/>
    </ligand>
</feature>
<dbReference type="InterPro" id="IPR036571">
    <property type="entry name" value="MECDP_synthase_sf"/>
</dbReference>
<feature type="binding site" evidence="8">
    <location>
        <position position="13"/>
    </location>
    <ligand>
        <name>a divalent metal cation</name>
        <dbReference type="ChEBI" id="CHEBI:60240"/>
    </ligand>
</feature>
<feature type="binding site" evidence="8">
    <location>
        <position position="142"/>
    </location>
    <ligand>
        <name>4-CDP-2-C-methyl-D-erythritol 2-phosphate</name>
        <dbReference type="ChEBI" id="CHEBI:57919"/>
    </ligand>
</feature>
<organism evidence="11 12">
    <name type="scientific">Desulfosporosinus orientis (strain ATCC 19365 / DSM 765 / NCIMB 8382 / VKM B-1628 / Singapore I)</name>
    <name type="common">Desulfotomaculum orientis</name>
    <dbReference type="NCBI Taxonomy" id="768706"/>
    <lineage>
        <taxon>Bacteria</taxon>
        <taxon>Bacillati</taxon>
        <taxon>Bacillota</taxon>
        <taxon>Clostridia</taxon>
        <taxon>Eubacteriales</taxon>
        <taxon>Desulfitobacteriaceae</taxon>
        <taxon>Desulfosporosinus</taxon>
    </lineage>
</organism>
<feature type="binding site" evidence="8">
    <location>
        <position position="45"/>
    </location>
    <ligand>
        <name>a divalent metal cation</name>
        <dbReference type="ChEBI" id="CHEBI:60240"/>
    </ligand>
</feature>
<comment type="caution">
    <text evidence="8">Lacks conserved residue(s) required for the propagation of feature annotation.</text>
</comment>
<feature type="binding site" evidence="8">
    <location>
        <position position="11"/>
    </location>
    <ligand>
        <name>a divalent metal cation</name>
        <dbReference type="ChEBI" id="CHEBI:60240"/>
    </ligand>
</feature>
<evidence type="ECO:0000259" key="10">
    <source>
        <dbReference type="Pfam" id="PF02542"/>
    </source>
</evidence>
<dbReference type="Gene3D" id="3.30.1330.50">
    <property type="entry name" value="2-C-methyl-D-erythritol 2,4-cyclodiphosphate synthase"/>
    <property type="match status" value="1"/>
</dbReference>
<dbReference type="GO" id="GO:0016114">
    <property type="term" value="P:terpenoid biosynthetic process"/>
    <property type="evidence" value="ECO:0007669"/>
    <property type="project" value="InterPro"/>
</dbReference>
<dbReference type="GO" id="GO:0046872">
    <property type="term" value="F:metal ion binding"/>
    <property type="evidence" value="ECO:0007669"/>
    <property type="project" value="UniProtKB-KW"/>
</dbReference>
<feature type="domain" description="2-C-methyl-D-erythritol 2,4-cyclodiphosphate synthase" evidence="10">
    <location>
        <begin position="4"/>
        <end position="157"/>
    </location>
</feature>
<evidence type="ECO:0000256" key="1">
    <source>
        <dbReference type="ARBA" id="ARBA00000200"/>
    </source>
</evidence>
<comment type="catalytic activity">
    <reaction evidence="1 8 9">
        <text>4-CDP-2-C-methyl-D-erythritol 2-phosphate = 2-C-methyl-D-erythritol 2,4-cyclic diphosphate + CMP</text>
        <dbReference type="Rhea" id="RHEA:23864"/>
        <dbReference type="ChEBI" id="CHEBI:57919"/>
        <dbReference type="ChEBI" id="CHEBI:58483"/>
        <dbReference type="ChEBI" id="CHEBI:60377"/>
        <dbReference type="EC" id="4.6.1.12"/>
    </reaction>
</comment>
<accession>G7W7M1</accession>
<feature type="binding site" evidence="8">
    <location>
        <begin position="11"/>
        <end position="13"/>
    </location>
    <ligand>
        <name>4-CDP-2-C-methyl-D-erythritol 2-phosphate</name>
        <dbReference type="ChEBI" id="CHEBI:57919"/>
    </ligand>
</feature>
<dbReference type="InterPro" id="IPR020555">
    <property type="entry name" value="MECDP_synthase_CS"/>
</dbReference>
<comment type="pathway">
    <text evidence="2 8">Isoprenoid biosynthesis; isopentenyl diphosphate biosynthesis via DXP pathway; isopentenyl diphosphate from 1-deoxy-D-xylulose 5-phosphate: step 4/6.</text>
</comment>
<name>G7W7M1_DESOD</name>
<reference evidence="12" key="1">
    <citation type="submission" date="2011-11" db="EMBL/GenBank/DDBJ databases">
        <title>Complete sequence of Desulfosporosinus orientis DSM 765.</title>
        <authorList>
            <person name="Lucas S."/>
            <person name="Han J."/>
            <person name="Lapidus A."/>
            <person name="Cheng J.-F."/>
            <person name="Goodwin L."/>
            <person name="Pitluck S."/>
            <person name="Peters L."/>
            <person name="Ovchinnikova G."/>
            <person name="Teshima H."/>
            <person name="Detter J.C."/>
            <person name="Han C."/>
            <person name="Tapia R."/>
            <person name="Land M."/>
            <person name="Hauser L."/>
            <person name="Kyrpides N."/>
            <person name="Ivanova N."/>
            <person name="Pagani I."/>
            <person name="Pester M."/>
            <person name="Spring S."/>
            <person name="Ollivier B."/>
            <person name="Rattei T."/>
            <person name="Klenk H.-P."/>
            <person name="Wagner M."/>
            <person name="Loy A."/>
            <person name="Woyke T."/>
        </authorList>
    </citation>
    <scope>NUCLEOTIDE SEQUENCE [LARGE SCALE GENOMIC DNA]</scope>
    <source>
        <strain evidence="12">ATCC 19365 / DSM 765 / NCIMB 8382 / VKM B-1628</strain>
    </source>
</reference>
<sequence>MLGIKVGLGYDVHALVEGRQLILGGVEVPYERGLLGHSDADVLVHAIMDALLGALALGDIGGHFPDNDPSYRGISSLTLLEHVMGLIKSKGYIVGNMDSVIMAERPKLAPFIEKMRYNLSRAMDIQESCVSVKATTTERLGFVGREEGIAAQAIVSLIKVEEVK</sequence>
<comment type="function">
    <text evidence="8">Involved in the biosynthesis of isopentenyl diphosphate (IPP) and dimethylallyl diphosphate (DMAPP), two major building blocks of isoprenoid compounds. Catalyzes the conversion of 4-diphosphocytidyl-2-C-methyl-D-erythritol 2-phosphate (CDP-ME2P) to 2-C-methyl-D-erythritol 2,4-cyclodiphosphate (ME-CPP) with a corresponding release of cytidine 5-monophosphate (CMP).</text>
</comment>
<evidence type="ECO:0000313" key="12">
    <source>
        <dbReference type="Proteomes" id="UP000006346"/>
    </source>
</evidence>
<dbReference type="FunFam" id="3.30.1330.50:FF:000001">
    <property type="entry name" value="2-C-methyl-D-erythritol 2,4-cyclodiphosphate synthase"/>
    <property type="match status" value="1"/>
</dbReference>
<dbReference type="HAMAP" id="MF_00107">
    <property type="entry name" value="IspF"/>
    <property type="match status" value="1"/>
</dbReference>
<evidence type="ECO:0000256" key="2">
    <source>
        <dbReference type="ARBA" id="ARBA00004709"/>
    </source>
</evidence>
<evidence type="ECO:0000256" key="4">
    <source>
        <dbReference type="ARBA" id="ARBA00012579"/>
    </source>
</evidence>
<dbReference type="RefSeq" id="WP_014182769.1">
    <property type="nucleotide sequence ID" value="NC_016584.1"/>
</dbReference>